<reference evidence="2 3" key="1">
    <citation type="submission" date="2019-07" db="EMBL/GenBank/DDBJ databases">
        <authorList>
            <person name="Jastrzebski P J."/>
            <person name="Paukszto L."/>
            <person name="Jastrzebski P J."/>
        </authorList>
    </citation>
    <scope>NUCLEOTIDE SEQUENCE [LARGE SCALE GENOMIC DNA]</scope>
    <source>
        <strain evidence="2 3">WMS-il1</strain>
    </source>
</reference>
<organism evidence="2 3">
    <name type="scientific">Hymenolepis diminuta</name>
    <name type="common">Rat tapeworm</name>
    <dbReference type="NCBI Taxonomy" id="6216"/>
    <lineage>
        <taxon>Eukaryota</taxon>
        <taxon>Metazoa</taxon>
        <taxon>Spiralia</taxon>
        <taxon>Lophotrochozoa</taxon>
        <taxon>Platyhelminthes</taxon>
        <taxon>Cestoda</taxon>
        <taxon>Eucestoda</taxon>
        <taxon>Cyclophyllidea</taxon>
        <taxon>Hymenolepididae</taxon>
        <taxon>Hymenolepis</taxon>
    </lineage>
</organism>
<dbReference type="EMBL" id="CABIJS010000089">
    <property type="protein sequence ID" value="VUZ42460.1"/>
    <property type="molecule type" value="Genomic_DNA"/>
</dbReference>
<keyword evidence="3" id="KW-1185">Reference proteome</keyword>
<keyword evidence="1" id="KW-0812">Transmembrane</keyword>
<keyword evidence="1" id="KW-0472">Membrane</keyword>
<sequence length="114" mass="12712">MSSNPGSARVDKILIGPFVSLLYIAGLQTVRRLESCEQRRLRQAILDDNDILHKIGVLGVTASDIHQIIVGWGFEPGPAQVRVLYETSRHQVLYFSELHLAELLTDCLLRTGSN</sequence>
<evidence type="ECO:0000313" key="3">
    <source>
        <dbReference type="Proteomes" id="UP000321570"/>
    </source>
</evidence>
<gene>
    <name evidence="2" type="ORF">WMSIL1_LOCUS3261</name>
</gene>
<dbReference type="Proteomes" id="UP000321570">
    <property type="component" value="Unassembled WGS sequence"/>
</dbReference>
<name>A0A564Y5F3_HYMDI</name>
<evidence type="ECO:0000313" key="2">
    <source>
        <dbReference type="EMBL" id="VUZ42460.1"/>
    </source>
</evidence>
<protein>
    <submittedName>
        <fullName evidence="2">Uncharacterized protein</fullName>
    </submittedName>
</protein>
<accession>A0A564Y5F3</accession>
<keyword evidence="1" id="KW-1133">Transmembrane helix</keyword>
<dbReference type="AlphaFoldDB" id="A0A564Y5F3"/>
<evidence type="ECO:0000256" key="1">
    <source>
        <dbReference type="SAM" id="Phobius"/>
    </source>
</evidence>
<feature type="transmembrane region" description="Helical" evidence="1">
    <location>
        <begin position="12"/>
        <end position="30"/>
    </location>
</feature>
<proteinExistence type="predicted"/>